<organism evidence="6 7">
    <name type="scientific">Helicobacter mastomyrinus</name>
    <dbReference type="NCBI Taxonomy" id="287948"/>
    <lineage>
        <taxon>Bacteria</taxon>
        <taxon>Pseudomonadati</taxon>
        <taxon>Campylobacterota</taxon>
        <taxon>Epsilonproteobacteria</taxon>
        <taxon>Campylobacterales</taxon>
        <taxon>Helicobacteraceae</taxon>
        <taxon>Helicobacter</taxon>
    </lineage>
</organism>
<evidence type="ECO:0000313" key="7">
    <source>
        <dbReference type="Proteomes" id="UP001434737"/>
    </source>
</evidence>
<dbReference type="InterPro" id="IPR029039">
    <property type="entry name" value="Flavoprotein-like_sf"/>
</dbReference>
<dbReference type="PANTHER" id="PTHR46305">
    <property type="match status" value="1"/>
</dbReference>
<dbReference type="GO" id="GO:0016491">
    <property type="term" value="F:oxidoreductase activity"/>
    <property type="evidence" value="ECO:0007669"/>
    <property type="project" value="UniProtKB-KW"/>
</dbReference>
<name>A0ABZ3F206_9HELI</name>
<dbReference type="Proteomes" id="UP001434737">
    <property type="component" value="Chromosome"/>
</dbReference>
<reference evidence="6 7" key="1">
    <citation type="submission" date="2024-02" db="EMBL/GenBank/DDBJ databases">
        <title>Genome and pathogenicity analysis of Helicobacter mastomyrinus isolated from mice.</title>
        <authorList>
            <person name="Zhu L."/>
        </authorList>
    </citation>
    <scope>NUCLEOTIDE SEQUENCE [LARGE SCALE GENOMIC DNA]</scope>
    <source>
        <strain evidence="6 7">Hm-17</strain>
    </source>
</reference>
<keyword evidence="7" id="KW-1185">Reference proteome</keyword>
<accession>A0ABZ3F206</accession>
<dbReference type="EC" id="1.-.-.-" evidence="6"/>
<keyword evidence="2" id="KW-0285">Flavoprotein</keyword>
<dbReference type="Gene3D" id="3.40.50.360">
    <property type="match status" value="1"/>
</dbReference>
<evidence type="ECO:0000256" key="1">
    <source>
        <dbReference type="ARBA" id="ARBA00001974"/>
    </source>
</evidence>
<protein>
    <submittedName>
        <fullName evidence="6">NAD(P)H-dependent oxidoreductase</fullName>
        <ecNumber evidence="6">1.-.-.-</ecNumber>
        <ecNumber evidence="6">1.6.99.-</ecNumber>
    </submittedName>
</protein>
<dbReference type="InterPro" id="IPR003680">
    <property type="entry name" value="Flavodoxin_fold"/>
</dbReference>
<dbReference type="EMBL" id="CP145316">
    <property type="protein sequence ID" value="XAM17156.1"/>
    <property type="molecule type" value="Genomic_DNA"/>
</dbReference>
<evidence type="ECO:0000313" key="6">
    <source>
        <dbReference type="EMBL" id="XAM17156.1"/>
    </source>
</evidence>
<dbReference type="EC" id="1.6.99.-" evidence="6"/>
<proteinExistence type="inferred from homology"/>
<dbReference type="RefSeq" id="WP_295700203.1">
    <property type="nucleotide sequence ID" value="NZ_CP145316.1"/>
</dbReference>
<dbReference type="InterPro" id="IPR052397">
    <property type="entry name" value="NADPH-QR_MdaB"/>
</dbReference>
<dbReference type="SUPFAM" id="SSF52218">
    <property type="entry name" value="Flavoproteins"/>
    <property type="match status" value="1"/>
</dbReference>
<comment type="similarity">
    <text evidence="4">Belongs to the oxidoreductase MdaB family.</text>
</comment>
<evidence type="ECO:0000256" key="4">
    <source>
        <dbReference type="ARBA" id="ARBA00037981"/>
    </source>
</evidence>
<sequence>MQALLINGSKVFNDSKAELSHTLQEVAKELLEQNGFTIIQTHINSGYIIQEELQKILDSHLIIYQLPAWWMGVPWIVKKYIDEVYTEGEGRLFQNDGRSSVDPSKNYGRGGLAKDKKVMFSVTWNAPLEAFTDKEEFFEGLGVEIVYLPLRKTHEFIGMNVLPTFMCNDVVKNPQIERYIADYKAHLQKYCIS</sequence>
<evidence type="ECO:0000256" key="3">
    <source>
        <dbReference type="ARBA" id="ARBA00022827"/>
    </source>
</evidence>
<gene>
    <name evidence="6" type="ORF">V3I05_05535</name>
</gene>
<feature type="domain" description="Flavodoxin-like fold" evidence="5">
    <location>
        <begin position="1"/>
        <end position="187"/>
    </location>
</feature>
<evidence type="ECO:0000259" key="5">
    <source>
        <dbReference type="Pfam" id="PF02525"/>
    </source>
</evidence>
<dbReference type="Pfam" id="PF02525">
    <property type="entry name" value="Flavodoxin_2"/>
    <property type="match status" value="1"/>
</dbReference>
<dbReference type="PANTHER" id="PTHR46305:SF3">
    <property type="entry name" value="NADPH:QUINONE OXIDOREDUCTASE MDAB"/>
    <property type="match status" value="1"/>
</dbReference>
<comment type="cofactor">
    <cofactor evidence="1">
        <name>FAD</name>
        <dbReference type="ChEBI" id="CHEBI:57692"/>
    </cofactor>
</comment>
<evidence type="ECO:0000256" key="2">
    <source>
        <dbReference type="ARBA" id="ARBA00022630"/>
    </source>
</evidence>
<keyword evidence="6" id="KW-0560">Oxidoreductase</keyword>
<keyword evidence="3" id="KW-0274">FAD</keyword>